<dbReference type="GO" id="GO:0005085">
    <property type="term" value="F:guanyl-nucleotide exchange factor activity"/>
    <property type="evidence" value="ECO:0007669"/>
    <property type="project" value="InterPro"/>
</dbReference>
<feature type="region of interest" description="Disordered" evidence="3">
    <location>
        <begin position="1"/>
        <end position="80"/>
    </location>
</feature>
<dbReference type="GO" id="GO:0051286">
    <property type="term" value="C:cell tip"/>
    <property type="evidence" value="ECO:0007669"/>
    <property type="project" value="TreeGrafter"/>
</dbReference>
<feature type="compositionally biased region" description="Basic residues" evidence="3">
    <location>
        <begin position="1"/>
        <end position="10"/>
    </location>
</feature>
<feature type="compositionally biased region" description="Polar residues" evidence="3">
    <location>
        <begin position="632"/>
        <end position="641"/>
    </location>
</feature>
<feature type="region of interest" description="Disordered" evidence="3">
    <location>
        <begin position="247"/>
        <end position="274"/>
    </location>
</feature>
<dbReference type="PANTHER" id="PTHR14430">
    <property type="entry name" value="RABIN3-RELATED"/>
    <property type="match status" value="1"/>
</dbReference>
<gene>
    <name evidence="5" type="ORF">N7509_005226</name>
</gene>
<feature type="compositionally biased region" description="Polar residues" evidence="3">
    <location>
        <begin position="362"/>
        <end position="372"/>
    </location>
</feature>
<sequence>MIPRHAHKRSLSSEHRILSPEKTVTKAKSTTDLSQVASQADAHQSRPSFEENNFSTLQDPRLHVDREVSPSTSSSHHPDLSNEVAALSVKLIQAINNQTTLDDSLGATRQELEVAQGKIIALEFQNEKYHRDLDQKVYIKKADSDREIQQLKAVLAEERAQRAIAEKGKKTMEQELETLTADLFEEANKMVAAAKIEREAVEKKNEQLRSQIKDTESLLASHQEQMAELKSVLQGMHLNKEDLESRTNISTAPPSPGGAPQLQGFAKQDSEMGTEPPMLNPEEFAPGPSCNFPDMIRMVCRADLPAYDDFRDLLVLSRTSKPPSRAGSGSYGGLNVMSLASFATGGSNSATSSPTKGFGHSPNGSLSSQTGSHIPLKDTKFYKRVLMEDIEPTLRLDLSPGISWLTRRTVLSGICEGSLVVEPVPAATKQYEFPCSVCGERRTGENNERTHRFRTSESETAQRYSLCIQCLERVRSCCEFTGYLRMILDGHIRAGDSEEEKDVWEETVRLRERMFWSRVAGGIVPLYTKPADAEVPQPDLPSDSATPQDYEDDEPFVARDITVQSHDGVGIPTTKLSVPEYDMSRPVTPDLPTLNIHDENSSPEARRRGSIDSDISVYEEANAEVVYVPQTQHQPEAQAESQVDAHESSNEPAVESQPELQEESQLPTAPQPEVTITPDSPADHTTEPQSEAQAESQVDTHESSNEPAVESQPPTAPQPEVTVTPDSPTEPAAKPESETQAESQAAIHDSQEHHESHETPAGEEGTEVDGSKHTSTSA</sequence>
<dbReference type="GO" id="GO:0006887">
    <property type="term" value="P:exocytosis"/>
    <property type="evidence" value="ECO:0007669"/>
    <property type="project" value="TreeGrafter"/>
</dbReference>
<name>A0A9X0B9V8_9EURO</name>
<feature type="region of interest" description="Disordered" evidence="3">
    <location>
        <begin position="632"/>
        <end position="778"/>
    </location>
</feature>
<reference evidence="5" key="2">
    <citation type="journal article" date="2023" name="IMA Fungus">
        <title>Comparative genomic study of the Penicillium genus elucidates a diverse pangenome and 15 lateral gene transfer events.</title>
        <authorList>
            <person name="Petersen C."/>
            <person name="Sorensen T."/>
            <person name="Nielsen M.R."/>
            <person name="Sondergaard T.E."/>
            <person name="Sorensen J.L."/>
            <person name="Fitzpatrick D.A."/>
            <person name="Frisvad J.C."/>
            <person name="Nielsen K.L."/>
        </authorList>
    </citation>
    <scope>NUCLEOTIDE SEQUENCE</scope>
    <source>
        <strain evidence="5">IBT 29677</strain>
    </source>
</reference>
<accession>A0A9X0B9V8</accession>
<proteinExistence type="predicted"/>
<dbReference type="OrthoDB" id="1748564at2759"/>
<feature type="compositionally biased region" description="Basic and acidic residues" evidence="3">
    <location>
        <begin position="596"/>
        <end position="611"/>
    </location>
</feature>
<evidence type="ECO:0000259" key="4">
    <source>
        <dbReference type="Pfam" id="PF06428"/>
    </source>
</evidence>
<dbReference type="InterPro" id="IPR040351">
    <property type="entry name" value="RAB3IL/RAB3IP/Sec2"/>
</dbReference>
<dbReference type="InterPro" id="IPR009449">
    <property type="entry name" value="Sec2_N"/>
</dbReference>
<dbReference type="Pfam" id="PF06428">
    <property type="entry name" value="Sec2p"/>
    <property type="match status" value="1"/>
</dbReference>
<organism evidence="5 6">
    <name type="scientific">Penicillium cosmopolitanum</name>
    <dbReference type="NCBI Taxonomy" id="1131564"/>
    <lineage>
        <taxon>Eukaryota</taxon>
        <taxon>Fungi</taxon>
        <taxon>Dikarya</taxon>
        <taxon>Ascomycota</taxon>
        <taxon>Pezizomycotina</taxon>
        <taxon>Eurotiomycetes</taxon>
        <taxon>Eurotiomycetidae</taxon>
        <taxon>Eurotiales</taxon>
        <taxon>Aspergillaceae</taxon>
        <taxon>Penicillium</taxon>
    </lineage>
</organism>
<evidence type="ECO:0000313" key="5">
    <source>
        <dbReference type="EMBL" id="KAJ5397113.1"/>
    </source>
</evidence>
<keyword evidence="6" id="KW-1185">Reference proteome</keyword>
<dbReference type="CDD" id="cd21044">
    <property type="entry name" value="Rab11BD_RAB3IP_like"/>
    <property type="match status" value="1"/>
</dbReference>
<dbReference type="AlphaFoldDB" id="A0A9X0B9V8"/>
<feature type="compositionally biased region" description="Low complexity" evidence="3">
    <location>
        <begin position="655"/>
        <end position="667"/>
    </location>
</feature>
<feature type="compositionally biased region" description="Basic and acidic residues" evidence="3">
    <location>
        <begin position="749"/>
        <end position="760"/>
    </location>
</feature>
<dbReference type="Gene3D" id="6.10.140.910">
    <property type="match status" value="1"/>
</dbReference>
<dbReference type="Proteomes" id="UP001147747">
    <property type="component" value="Unassembled WGS sequence"/>
</dbReference>
<feature type="region of interest" description="Disordered" evidence="3">
    <location>
        <begin position="568"/>
        <end position="611"/>
    </location>
</feature>
<dbReference type="SUPFAM" id="SSF144284">
    <property type="entry name" value="Sec2 N-terminal region"/>
    <property type="match status" value="1"/>
</dbReference>
<comment type="caution">
    <text evidence="5">The sequence shown here is derived from an EMBL/GenBank/DDBJ whole genome shotgun (WGS) entry which is preliminary data.</text>
</comment>
<dbReference type="PANTHER" id="PTHR14430:SF0">
    <property type="entry name" value="SEC2P DOMAIN-CONTAINING PROTEIN"/>
    <property type="match status" value="1"/>
</dbReference>
<reference evidence="5" key="1">
    <citation type="submission" date="2022-12" db="EMBL/GenBank/DDBJ databases">
        <authorList>
            <person name="Petersen C."/>
        </authorList>
    </citation>
    <scope>NUCLEOTIDE SEQUENCE</scope>
    <source>
        <strain evidence="5">IBT 29677</strain>
    </source>
</reference>
<keyword evidence="1 2" id="KW-0175">Coiled coil</keyword>
<dbReference type="EMBL" id="JAPZBU010000006">
    <property type="protein sequence ID" value="KAJ5397113.1"/>
    <property type="molecule type" value="Genomic_DNA"/>
</dbReference>
<feature type="compositionally biased region" description="Polar residues" evidence="3">
    <location>
        <begin position="687"/>
        <end position="697"/>
    </location>
</feature>
<feature type="compositionally biased region" description="Polar residues" evidence="3">
    <location>
        <begin position="345"/>
        <end position="355"/>
    </location>
</feature>
<evidence type="ECO:0000256" key="2">
    <source>
        <dbReference type="SAM" id="Coils"/>
    </source>
</evidence>
<evidence type="ECO:0000313" key="6">
    <source>
        <dbReference type="Proteomes" id="UP001147747"/>
    </source>
</evidence>
<feature type="coiled-coil region" evidence="2">
    <location>
        <begin position="141"/>
        <end position="246"/>
    </location>
</feature>
<feature type="compositionally biased region" description="Polar residues" evidence="3">
    <location>
        <begin position="26"/>
        <end position="58"/>
    </location>
</feature>
<feature type="region of interest" description="Disordered" evidence="3">
    <location>
        <begin position="530"/>
        <end position="551"/>
    </location>
</feature>
<evidence type="ECO:0000256" key="1">
    <source>
        <dbReference type="ARBA" id="ARBA00023054"/>
    </source>
</evidence>
<dbReference type="GO" id="GO:0070319">
    <property type="term" value="C:Golgi to plasma membrane transport vesicle"/>
    <property type="evidence" value="ECO:0007669"/>
    <property type="project" value="TreeGrafter"/>
</dbReference>
<dbReference type="RefSeq" id="XP_056489165.1">
    <property type="nucleotide sequence ID" value="XM_056629863.1"/>
</dbReference>
<dbReference type="GeneID" id="81368843"/>
<protein>
    <recommendedName>
        <fullName evidence="4">GDP/GTP exchange factor Sec2 N-terminal domain-containing protein</fullName>
    </recommendedName>
</protein>
<feature type="domain" description="GDP/GTP exchange factor Sec2 N-terminal" evidence="4">
    <location>
        <begin position="98"/>
        <end position="236"/>
    </location>
</feature>
<dbReference type="Pfam" id="PF25555">
    <property type="entry name" value="RAB3A-like_C"/>
    <property type="match status" value="1"/>
</dbReference>
<feature type="region of interest" description="Disordered" evidence="3">
    <location>
        <begin position="345"/>
        <end position="372"/>
    </location>
</feature>
<evidence type="ECO:0000256" key="3">
    <source>
        <dbReference type="SAM" id="MobiDB-lite"/>
    </source>
</evidence>